<dbReference type="Pfam" id="PF12838">
    <property type="entry name" value="Fer4_7"/>
    <property type="match status" value="1"/>
</dbReference>
<dbReference type="SUPFAM" id="SSF54862">
    <property type="entry name" value="4Fe-4S ferredoxins"/>
    <property type="match status" value="1"/>
</dbReference>
<evidence type="ECO:0000313" key="6">
    <source>
        <dbReference type="Proteomes" id="UP000195781"/>
    </source>
</evidence>
<organism evidence="5 6">
    <name type="scientific">[Collinsella] massiliensis</name>
    <dbReference type="NCBI Taxonomy" id="1232426"/>
    <lineage>
        <taxon>Bacteria</taxon>
        <taxon>Bacillati</taxon>
        <taxon>Actinomycetota</taxon>
        <taxon>Coriobacteriia</taxon>
        <taxon>Coriobacteriales</taxon>
        <taxon>Coriobacteriaceae</taxon>
        <taxon>Enorma</taxon>
    </lineage>
</organism>
<evidence type="ECO:0000256" key="1">
    <source>
        <dbReference type="ARBA" id="ARBA00022723"/>
    </source>
</evidence>
<dbReference type="RefSeq" id="WP_094335192.1">
    <property type="nucleotide sequence ID" value="NZ_NFIE01000006.1"/>
</dbReference>
<gene>
    <name evidence="5" type="ORF">B5G02_03375</name>
</gene>
<protein>
    <recommendedName>
        <fullName evidence="4">4Fe-4S ferredoxin-type domain-containing protein</fullName>
    </recommendedName>
</protein>
<dbReference type="PROSITE" id="PS51379">
    <property type="entry name" value="4FE4S_FER_2"/>
    <property type="match status" value="2"/>
</dbReference>
<dbReference type="EMBL" id="NFIE01000006">
    <property type="protein sequence ID" value="OUN89030.1"/>
    <property type="molecule type" value="Genomic_DNA"/>
</dbReference>
<dbReference type="Proteomes" id="UP000195781">
    <property type="component" value="Unassembled WGS sequence"/>
</dbReference>
<dbReference type="InterPro" id="IPR007525">
    <property type="entry name" value="FrhB_FdhB_C"/>
</dbReference>
<evidence type="ECO:0000256" key="2">
    <source>
        <dbReference type="ARBA" id="ARBA00023004"/>
    </source>
</evidence>
<dbReference type="Gene3D" id="3.30.70.20">
    <property type="match status" value="1"/>
</dbReference>
<feature type="domain" description="4Fe-4S ferredoxin-type" evidence="4">
    <location>
        <begin position="39"/>
        <end position="69"/>
    </location>
</feature>
<dbReference type="PANTHER" id="PTHR43193">
    <property type="match status" value="1"/>
</dbReference>
<dbReference type="InterPro" id="IPR052977">
    <property type="entry name" value="Polyferredoxin-like_ET"/>
</dbReference>
<keyword evidence="3" id="KW-0411">Iron-sulfur</keyword>
<feature type="domain" description="4Fe-4S ferredoxin-type" evidence="4">
    <location>
        <begin position="5"/>
        <end position="34"/>
    </location>
</feature>
<comment type="caution">
    <text evidence="5">The sequence shown here is derived from an EMBL/GenBank/DDBJ whole genome shotgun (WGS) entry which is preliminary data.</text>
</comment>
<keyword evidence="2" id="KW-0408">Iron</keyword>
<proteinExistence type="predicted"/>
<evidence type="ECO:0000259" key="4">
    <source>
        <dbReference type="PROSITE" id="PS51379"/>
    </source>
</evidence>
<dbReference type="PROSITE" id="PS00198">
    <property type="entry name" value="4FE4S_FER_1"/>
    <property type="match status" value="2"/>
</dbReference>
<sequence length="401" mass="44059">MKDFVRLTTIGDKCCGCGACAAKCPKKCIAMEEDDYGFRRPKIDSNKCIECGICDATCPVLNDGRKDGDLHAFWAKAKEARVLDSSSSGGIFGLLAAETLNHGGMVVGAAWDSGCRNLRHVCIDSIENLDLIMRSKYVQSIIDPEVFMAVEEGINEGKPVLFSGTACQVSAIRSFLGKKAKSDLFTSIDVICHGVPSPKLWRRWADYIETSEQGSIVDVNFRSKTTGWQFYSVLYSLRSSNDVSRSCISTPFSSDWYMRAFLQNASLRPSCFSCPSKRACGSDITLGDYWGIQVVHPEVESANGVSAVIVNSEKGQEAIRLILDKVDHGNSTFAEIAENNPALVGSVQPYQSYHEFQEAIMNEEPIVRMTATYGFRDSLLKRLIKGLTAVAGYALNLIRRG</sequence>
<dbReference type="GO" id="GO:0046872">
    <property type="term" value="F:metal ion binding"/>
    <property type="evidence" value="ECO:0007669"/>
    <property type="project" value="UniProtKB-KW"/>
</dbReference>
<dbReference type="PANTHER" id="PTHR43193:SF2">
    <property type="entry name" value="POLYFERREDOXIN PROTEIN FWDF"/>
    <property type="match status" value="1"/>
</dbReference>
<keyword evidence="6" id="KW-1185">Reference proteome</keyword>
<evidence type="ECO:0000256" key="3">
    <source>
        <dbReference type="ARBA" id="ARBA00023014"/>
    </source>
</evidence>
<accession>A0A1Y3Y3Y4</accession>
<name>A0A1Y3Y3Y4_9ACTN</name>
<dbReference type="GO" id="GO:0051536">
    <property type="term" value="F:iron-sulfur cluster binding"/>
    <property type="evidence" value="ECO:0007669"/>
    <property type="project" value="UniProtKB-KW"/>
</dbReference>
<dbReference type="OrthoDB" id="9789030at2"/>
<evidence type="ECO:0000313" key="5">
    <source>
        <dbReference type="EMBL" id="OUN89030.1"/>
    </source>
</evidence>
<keyword evidence="1" id="KW-0479">Metal-binding</keyword>
<reference evidence="6" key="1">
    <citation type="submission" date="2017-04" db="EMBL/GenBank/DDBJ databases">
        <title>Function of individual gut microbiota members based on whole genome sequencing of pure cultures obtained from chicken caecum.</title>
        <authorList>
            <person name="Medvecky M."/>
            <person name="Cejkova D."/>
            <person name="Polansky O."/>
            <person name="Karasova D."/>
            <person name="Kubasova T."/>
            <person name="Cizek A."/>
            <person name="Rychlik I."/>
        </authorList>
    </citation>
    <scope>NUCLEOTIDE SEQUENCE [LARGE SCALE GENOMIC DNA]</scope>
    <source>
        <strain evidence="6">An5</strain>
    </source>
</reference>
<dbReference type="Pfam" id="PF04432">
    <property type="entry name" value="FrhB_FdhB_C"/>
    <property type="match status" value="1"/>
</dbReference>
<dbReference type="InterPro" id="IPR017896">
    <property type="entry name" value="4Fe4S_Fe-S-bd"/>
</dbReference>
<dbReference type="InterPro" id="IPR017900">
    <property type="entry name" value="4Fe4S_Fe_S_CS"/>
</dbReference>
<dbReference type="AlphaFoldDB" id="A0A1Y3Y3Y4"/>